<evidence type="ECO:0000313" key="4">
    <source>
        <dbReference type="Proteomes" id="UP000570678"/>
    </source>
</evidence>
<feature type="compositionally biased region" description="Low complexity" evidence="2">
    <location>
        <begin position="449"/>
        <end position="474"/>
    </location>
</feature>
<keyword evidence="4" id="KW-1185">Reference proteome</keyword>
<dbReference type="AlphaFoldDB" id="A0A846YFS1"/>
<dbReference type="Gene3D" id="3.30.1540.10">
    <property type="entry name" value="formyl-coa transferase, domain 3"/>
    <property type="match status" value="1"/>
</dbReference>
<accession>A0A846YFS1</accession>
<dbReference type="Pfam" id="PF02515">
    <property type="entry name" value="CoA_transf_3"/>
    <property type="match status" value="1"/>
</dbReference>
<evidence type="ECO:0000256" key="2">
    <source>
        <dbReference type="SAM" id="MobiDB-lite"/>
    </source>
</evidence>
<feature type="region of interest" description="Disordered" evidence="2">
    <location>
        <begin position="358"/>
        <end position="545"/>
    </location>
</feature>
<dbReference type="GO" id="GO:0008410">
    <property type="term" value="F:CoA-transferase activity"/>
    <property type="evidence" value="ECO:0007669"/>
    <property type="project" value="TreeGrafter"/>
</dbReference>
<dbReference type="SUPFAM" id="SSF89796">
    <property type="entry name" value="CoA-transferase family III (CaiB/BaiF)"/>
    <property type="match status" value="1"/>
</dbReference>
<dbReference type="InterPro" id="IPR023606">
    <property type="entry name" value="CoA-Trfase_III_dom_1_sf"/>
</dbReference>
<dbReference type="InterPro" id="IPR003673">
    <property type="entry name" value="CoA-Trfase_fam_III"/>
</dbReference>
<dbReference type="Gene3D" id="3.40.50.10540">
    <property type="entry name" value="Crotonobetainyl-coa:carnitine coa-transferase, domain 1"/>
    <property type="match status" value="1"/>
</dbReference>
<keyword evidence="1 3" id="KW-0808">Transferase</keyword>
<evidence type="ECO:0000313" key="3">
    <source>
        <dbReference type="EMBL" id="NKY57575.1"/>
    </source>
</evidence>
<gene>
    <name evidence="3" type="ORF">HGA15_15720</name>
</gene>
<comment type="caution">
    <text evidence="3">The sequence shown here is derived from an EMBL/GenBank/DDBJ whole genome shotgun (WGS) entry which is preliminary data.</text>
</comment>
<feature type="compositionally biased region" description="Low complexity" evidence="2">
    <location>
        <begin position="494"/>
        <end position="510"/>
    </location>
</feature>
<feature type="compositionally biased region" description="Low complexity" evidence="2">
    <location>
        <begin position="422"/>
        <end position="437"/>
    </location>
</feature>
<dbReference type="Proteomes" id="UP000570678">
    <property type="component" value="Unassembled WGS sequence"/>
</dbReference>
<proteinExistence type="predicted"/>
<dbReference type="InterPro" id="IPR050483">
    <property type="entry name" value="CoA-transferase_III_domain"/>
</dbReference>
<dbReference type="PANTHER" id="PTHR48207:SF4">
    <property type="entry name" value="BLL6097 PROTEIN"/>
    <property type="match status" value="1"/>
</dbReference>
<dbReference type="PANTHER" id="PTHR48207">
    <property type="entry name" value="SUCCINATE--HYDROXYMETHYLGLUTARATE COA-TRANSFERASE"/>
    <property type="match status" value="1"/>
</dbReference>
<protein>
    <submittedName>
        <fullName evidence="3">CoA transferase</fullName>
    </submittedName>
</protein>
<organism evidence="3 4">
    <name type="scientific">Nocardia flavorosea</name>
    <dbReference type="NCBI Taxonomy" id="53429"/>
    <lineage>
        <taxon>Bacteria</taxon>
        <taxon>Bacillati</taxon>
        <taxon>Actinomycetota</taxon>
        <taxon>Actinomycetes</taxon>
        <taxon>Mycobacteriales</taxon>
        <taxon>Nocardiaceae</taxon>
        <taxon>Nocardia</taxon>
    </lineage>
</organism>
<sequence length="545" mass="56118">MQHTGPLAGVRVIDLTAMVMGPYCTQIMADMGADVIKVEPPAGDNTRYISVGPAEGMGGVFVNVNRGKRSVVLDLRAESNKAALRELIAEADVFIHSMRGKAVTALGFGYERVAEMNPAIVYTNCYGYGRRGPDADRTAYDDTIQAECGLPYVQQLLTGEPGYVGTIMADKVAGMTALYATMMALFHRERTGEGQEVEVAMFETMAAFMLVEHAGGALFDPPLGTAAYPRAVTSERTPYRTADGYLSALVYNDKQWNAFIAAVDPPWAGPEFATLAQRAARIGTVYAHLRETFRGRTTAQWLELLNSLDIPAAPVNTLDELLDNPQLTATGFFQTVETPTGPVRFPGPPAWFSRTPGRVAGPAPRLGEHTPEVMGGGAGAPVSAESVRAAWSARADGSGPCPRSGSAVGPGQAAGSTRDTGRPGPARSARAAGSPGATDSAGAEGAGGNARPAGIAAPAGAMPAAGRLPGRAAATDAAGPEELAGTPGPARARVSSGPAGSGDPDGVVVSGSGGSSRFPAGDEESEGADGSAGEQSVPTDREERG</sequence>
<name>A0A846YFS1_9NOCA</name>
<dbReference type="EMBL" id="JAAXOT010000007">
    <property type="protein sequence ID" value="NKY57575.1"/>
    <property type="molecule type" value="Genomic_DNA"/>
</dbReference>
<evidence type="ECO:0000256" key="1">
    <source>
        <dbReference type="ARBA" id="ARBA00022679"/>
    </source>
</evidence>
<reference evidence="3 4" key="1">
    <citation type="submission" date="2020-04" db="EMBL/GenBank/DDBJ databases">
        <title>MicrobeNet Type strains.</title>
        <authorList>
            <person name="Nicholson A.C."/>
        </authorList>
    </citation>
    <scope>NUCLEOTIDE SEQUENCE [LARGE SCALE GENOMIC DNA]</scope>
    <source>
        <strain evidence="3 4">JCM 3332</strain>
    </source>
</reference>
<dbReference type="InterPro" id="IPR044855">
    <property type="entry name" value="CoA-Trfase_III_dom3_sf"/>
</dbReference>